<accession>A0ABY4CEJ4</accession>
<dbReference type="NCBIfam" id="TIGR03597">
    <property type="entry name" value="GTPase_YqeH"/>
    <property type="match status" value="1"/>
</dbReference>
<name>A0ABY4CEJ4_9BACL</name>
<dbReference type="PANTHER" id="PTHR46434">
    <property type="entry name" value="GENETIC INTERACTOR OF PROHIBITINS 3, MITOCHONDRIAL"/>
    <property type="match status" value="1"/>
</dbReference>
<dbReference type="PANTHER" id="PTHR46434:SF1">
    <property type="entry name" value="GENETIC INTERACTOR OF PROHIBITINS 3, MITOCHONDRIAL"/>
    <property type="match status" value="1"/>
</dbReference>
<gene>
    <name evidence="2" type="primary">yqeH</name>
    <name evidence="2" type="ORF">LSG31_13205</name>
</gene>
<reference evidence="2" key="1">
    <citation type="submission" date="2021-12" db="EMBL/GenBank/DDBJ databases">
        <title>Alicyclobacillaceae gen. nov., sp. nov., isolated from chalcocite enrichment system.</title>
        <authorList>
            <person name="Jiang Z."/>
        </authorList>
    </citation>
    <scope>NUCLEOTIDE SEQUENCE</scope>
    <source>
        <strain evidence="2">MYW30-H2</strain>
    </source>
</reference>
<dbReference type="InterPro" id="IPR027417">
    <property type="entry name" value="P-loop_NTPase"/>
</dbReference>
<organism evidence="2 3">
    <name type="scientific">Fodinisporobacter ferrooxydans</name>
    <dbReference type="NCBI Taxonomy" id="2901836"/>
    <lineage>
        <taxon>Bacteria</taxon>
        <taxon>Bacillati</taxon>
        <taxon>Bacillota</taxon>
        <taxon>Bacilli</taxon>
        <taxon>Bacillales</taxon>
        <taxon>Alicyclobacillaceae</taxon>
        <taxon>Fodinisporobacter</taxon>
    </lineage>
</organism>
<evidence type="ECO:0000313" key="3">
    <source>
        <dbReference type="Proteomes" id="UP000830167"/>
    </source>
</evidence>
<feature type="domain" description="CP-type G" evidence="1">
    <location>
        <begin position="58"/>
        <end position="226"/>
    </location>
</feature>
<sequence>MAEVTKEVCMGCGAALQTEDTHAPGYVPSPVMEQEAPICRRCFRIQHYNEISPVAIEEQTFRDILSSIATKRAVVVHVIDLFDFPGSVLPSLHRFIGNQPLIVVANKVDILPKQTSLDRVRDWLRDELHRLHLDPQEICLVSSKKQKGIGDIRIALERLAKQRDVYVAGVSNVGKSTLINALVSSFGERSSLLTTSRFPGTTLSVVEIPIPALKTKLVDTPGILTTHRISDVICPACLKDVTPNSEIRPKIYQLRNRQTLFLGGLARIDFVSGADQSFVCYVANSLHVHRTKLEQADDLYDRHVGELLRPPCGNCSDSLRDLVTHSFSMPKAGTRDVVISGIGWVAVKGQGAEIKVHVPRGIDVTIRKTLL</sequence>
<dbReference type="Pfam" id="PF21516">
    <property type="entry name" value="YqeH-like_C"/>
    <property type="match status" value="1"/>
</dbReference>
<evidence type="ECO:0000313" key="2">
    <source>
        <dbReference type="EMBL" id="UOF88895.1"/>
    </source>
</evidence>
<dbReference type="InterPro" id="IPR006073">
    <property type="entry name" value="GTP-bd"/>
</dbReference>
<dbReference type="EMBL" id="CP089291">
    <property type="protein sequence ID" value="UOF88895.1"/>
    <property type="molecule type" value="Genomic_DNA"/>
</dbReference>
<dbReference type="Proteomes" id="UP000830167">
    <property type="component" value="Chromosome"/>
</dbReference>
<protein>
    <submittedName>
        <fullName evidence="2">Ribosome biogenesis GTPase YqeH</fullName>
    </submittedName>
</protein>
<dbReference type="Gene3D" id="3.40.50.300">
    <property type="entry name" value="P-loop containing nucleotide triphosphate hydrolases"/>
    <property type="match status" value="1"/>
</dbReference>
<dbReference type="SUPFAM" id="SSF52540">
    <property type="entry name" value="P-loop containing nucleoside triphosphate hydrolases"/>
    <property type="match status" value="1"/>
</dbReference>
<proteinExistence type="predicted"/>
<dbReference type="Pfam" id="PF01926">
    <property type="entry name" value="MMR_HSR1"/>
    <property type="match status" value="1"/>
</dbReference>
<evidence type="ECO:0000259" key="1">
    <source>
        <dbReference type="PROSITE" id="PS51721"/>
    </source>
</evidence>
<dbReference type="InterPro" id="IPR019988">
    <property type="entry name" value="GTP-bd_ribosome_bgen_YqeH"/>
</dbReference>
<keyword evidence="3" id="KW-1185">Reference proteome</keyword>
<dbReference type="InterPro" id="IPR050896">
    <property type="entry name" value="Mito_lipid_metab_GTPase"/>
</dbReference>
<dbReference type="CDD" id="cd01855">
    <property type="entry name" value="YqeH"/>
    <property type="match status" value="1"/>
</dbReference>
<dbReference type="InterPro" id="IPR030378">
    <property type="entry name" value="G_CP_dom"/>
</dbReference>
<dbReference type="RefSeq" id="WP_347435575.1">
    <property type="nucleotide sequence ID" value="NZ_CP089291.1"/>
</dbReference>
<dbReference type="PROSITE" id="PS51721">
    <property type="entry name" value="G_CP"/>
    <property type="match status" value="1"/>
</dbReference>
<dbReference type="InterPro" id="IPR048422">
    <property type="entry name" value="NOA1/YqeH-like_C"/>
</dbReference>